<dbReference type="InterPro" id="IPR003959">
    <property type="entry name" value="ATPase_AAA_core"/>
</dbReference>
<dbReference type="InterPro" id="IPR027417">
    <property type="entry name" value="P-loop_NTPase"/>
</dbReference>
<name>A0ABP6R9U2_9MICC</name>
<dbReference type="PANTHER" id="PTHR43581">
    <property type="entry name" value="ATP/GTP PHOSPHATASE"/>
    <property type="match status" value="1"/>
</dbReference>
<dbReference type="PANTHER" id="PTHR43581:SF2">
    <property type="entry name" value="EXCINUCLEASE ATPASE SUBUNIT"/>
    <property type="match status" value="1"/>
</dbReference>
<sequence>MYWGVRNFKAIDSAEINVGPGKISVLTGVNSSGKSSINQSLLLLAQSLHSSGSTVLNGPLVRLGDADDLARASAPEGVPTFALDISVGGDDKESSQSATAVYNLVASRDSKTLVPGDLSIRYDDSSDTIESQLRLSHTNARREDVERAAELSENSEANVLHVKSLLGTQKRPLRTYVVTEGVRPIAVFQSKPKGDVKKSYKNLMKSVLKSLGRRRNTRLPVGEGRLNIQAALREFGRLLGVLDKAPATETAIALKPALGRIHVNIFRFFQIWEDLPEDDRNELIEFAAEERSKDPNIFVPVTPRRSGGDGLLESDLTDRIAESYESLRGLHEGLTKLAGRVQYLGPLRDEPRVVWNLWNQVAPGLPVGTRGEYSAAVLSQARGKQVEYIGTDQEQRESPLIEAVNDWAKYIQIGSNFDAQSHGKLGVGLKLEISGGVRDLTSVGVGVSQALPLLVGLLAAPRGCIFIIEQPELHLHPDVQARLADFVISARPDICAIVETHSEAFVTRLRRRVAEGSVAPNKIDILFVEPGPDGSQSRKLEVSRYGDLSDWPEGFISSSKEDAIAIMRANVEKVGSNG</sequence>
<proteinExistence type="predicted"/>
<dbReference type="Proteomes" id="UP001501736">
    <property type="component" value="Unassembled WGS sequence"/>
</dbReference>
<comment type="caution">
    <text evidence="2">The sequence shown here is derived from an EMBL/GenBank/DDBJ whole genome shotgun (WGS) entry which is preliminary data.</text>
</comment>
<dbReference type="Pfam" id="PF13304">
    <property type="entry name" value="AAA_21"/>
    <property type="match status" value="1"/>
</dbReference>
<dbReference type="InterPro" id="IPR051396">
    <property type="entry name" value="Bact_Antivir_Def_Nuclease"/>
</dbReference>
<dbReference type="EMBL" id="BAAAYG010000002">
    <property type="protein sequence ID" value="GAA3280310.1"/>
    <property type="molecule type" value="Genomic_DNA"/>
</dbReference>
<organism evidence="2 3">
    <name type="scientific">Nesterenkonia halobia</name>
    <dbReference type="NCBI Taxonomy" id="37922"/>
    <lineage>
        <taxon>Bacteria</taxon>
        <taxon>Bacillati</taxon>
        <taxon>Actinomycetota</taxon>
        <taxon>Actinomycetes</taxon>
        <taxon>Micrococcales</taxon>
        <taxon>Micrococcaceae</taxon>
        <taxon>Nesterenkonia</taxon>
    </lineage>
</organism>
<accession>A0ABP6R9U2</accession>
<reference evidence="3" key="1">
    <citation type="journal article" date="2019" name="Int. J. Syst. Evol. Microbiol.">
        <title>The Global Catalogue of Microorganisms (GCM) 10K type strain sequencing project: providing services to taxonomists for standard genome sequencing and annotation.</title>
        <authorList>
            <consortium name="The Broad Institute Genomics Platform"/>
            <consortium name="The Broad Institute Genome Sequencing Center for Infectious Disease"/>
            <person name="Wu L."/>
            <person name="Ma J."/>
        </authorList>
    </citation>
    <scope>NUCLEOTIDE SEQUENCE [LARGE SCALE GENOMIC DNA]</scope>
    <source>
        <strain evidence="3">JCM 11483</strain>
    </source>
</reference>
<evidence type="ECO:0000313" key="2">
    <source>
        <dbReference type="EMBL" id="GAA3280310.1"/>
    </source>
</evidence>
<feature type="domain" description="ATPase AAA-type core" evidence="1">
    <location>
        <begin position="435"/>
        <end position="505"/>
    </location>
</feature>
<dbReference type="SUPFAM" id="SSF52540">
    <property type="entry name" value="P-loop containing nucleoside triphosphate hydrolases"/>
    <property type="match status" value="1"/>
</dbReference>
<evidence type="ECO:0000259" key="1">
    <source>
        <dbReference type="Pfam" id="PF13304"/>
    </source>
</evidence>
<gene>
    <name evidence="2" type="ORF">GCM10020260_04400</name>
</gene>
<evidence type="ECO:0000313" key="3">
    <source>
        <dbReference type="Proteomes" id="UP001501736"/>
    </source>
</evidence>
<keyword evidence="3" id="KW-1185">Reference proteome</keyword>
<dbReference type="Gene3D" id="3.40.50.300">
    <property type="entry name" value="P-loop containing nucleotide triphosphate hydrolases"/>
    <property type="match status" value="1"/>
</dbReference>
<protein>
    <recommendedName>
        <fullName evidence="1">ATPase AAA-type core domain-containing protein</fullName>
    </recommendedName>
</protein>